<proteinExistence type="predicted"/>
<dbReference type="EMBL" id="KQ428503">
    <property type="protein sequence ID" value="KOF66135.1"/>
    <property type="molecule type" value="Genomic_DNA"/>
</dbReference>
<accession>A0A0L8FP36</accession>
<reference evidence="2" key="1">
    <citation type="submission" date="2015-07" db="EMBL/GenBank/DDBJ databases">
        <title>MeaNS - Measles Nucleotide Surveillance Program.</title>
        <authorList>
            <person name="Tran T."/>
            <person name="Druce J."/>
        </authorList>
    </citation>
    <scope>NUCLEOTIDE SEQUENCE</scope>
    <source>
        <strain evidence="2">UCB-OBI-ISO-001</strain>
        <tissue evidence="2">Gonad</tissue>
    </source>
</reference>
<evidence type="ECO:0000256" key="1">
    <source>
        <dbReference type="SAM" id="MobiDB-lite"/>
    </source>
</evidence>
<gene>
    <name evidence="2" type="ORF">OCBIM_22013426mg</name>
</gene>
<protein>
    <submittedName>
        <fullName evidence="2">Uncharacterized protein</fullName>
    </submittedName>
</protein>
<evidence type="ECO:0000313" key="2">
    <source>
        <dbReference type="EMBL" id="KOF66135.1"/>
    </source>
</evidence>
<organism evidence="2">
    <name type="scientific">Octopus bimaculoides</name>
    <name type="common">California two-spotted octopus</name>
    <dbReference type="NCBI Taxonomy" id="37653"/>
    <lineage>
        <taxon>Eukaryota</taxon>
        <taxon>Metazoa</taxon>
        <taxon>Spiralia</taxon>
        <taxon>Lophotrochozoa</taxon>
        <taxon>Mollusca</taxon>
        <taxon>Cephalopoda</taxon>
        <taxon>Coleoidea</taxon>
        <taxon>Octopodiformes</taxon>
        <taxon>Octopoda</taxon>
        <taxon>Incirrata</taxon>
        <taxon>Octopodidae</taxon>
        <taxon>Octopus</taxon>
    </lineage>
</organism>
<dbReference type="AlphaFoldDB" id="A0A0L8FP36"/>
<feature type="region of interest" description="Disordered" evidence="1">
    <location>
        <begin position="32"/>
        <end position="54"/>
    </location>
</feature>
<name>A0A0L8FP36_OCTBM</name>
<sequence>MWFSSCEKTKRNLFNFCFEKFLLQNVKCKDARFNPRTKNSNPKARGSNPEHLSSSEGYITTIYLHVCILLISGEKKRVNEN</sequence>